<name>A0A200QEL1_MACCD</name>
<dbReference type="PANTHER" id="PTHR43411">
    <property type="entry name" value="ADENYLOSUCCINATE LYASE"/>
    <property type="match status" value="1"/>
</dbReference>
<protein>
    <submittedName>
        <fullName evidence="1">Adenylosuccinate lyase C-terminal/plant</fullName>
    </submittedName>
</protein>
<dbReference type="Proteomes" id="UP000195402">
    <property type="component" value="Unassembled WGS sequence"/>
</dbReference>
<dbReference type="AlphaFoldDB" id="A0A200QEL1"/>
<dbReference type="InterPro" id="IPR047136">
    <property type="entry name" value="PurB_bact"/>
</dbReference>
<comment type="caution">
    <text evidence="1">The sequence shown here is derived from an EMBL/GenBank/DDBJ whole genome shotgun (WGS) entry which is preliminary data.</text>
</comment>
<proteinExistence type="predicted"/>
<dbReference type="GO" id="GO:0016829">
    <property type="term" value="F:lyase activity"/>
    <property type="evidence" value="ECO:0007669"/>
    <property type="project" value="UniProtKB-KW"/>
</dbReference>
<evidence type="ECO:0000313" key="2">
    <source>
        <dbReference type="Proteomes" id="UP000195402"/>
    </source>
</evidence>
<dbReference type="InterPro" id="IPR008948">
    <property type="entry name" value="L-Aspartase-like"/>
</dbReference>
<keyword evidence="1" id="KW-0456">Lyase</keyword>
<dbReference type="OrthoDB" id="406045at2759"/>
<keyword evidence="2" id="KW-1185">Reference proteome</keyword>
<reference evidence="1 2" key="1">
    <citation type="journal article" date="2017" name="Mol. Plant">
        <title>The Genome of Medicinal Plant Macleaya cordata Provides New Insights into Benzylisoquinoline Alkaloids Metabolism.</title>
        <authorList>
            <person name="Liu X."/>
            <person name="Liu Y."/>
            <person name="Huang P."/>
            <person name="Ma Y."/>
            <person name="Qing Z."/>
            <person name="Tang Q."/>
            <person name="Cao H."/>
            <person name="Cheng P."/>
            <person name="Zheng Y."/>
            <person name="Yuan Z."/>
            <person name="Zhou Y."/>
            <person name="Liu J."/>
            <person name="Tang Z."/>
            <person name="Zhuo Y."/>
            <person name="Zhang Y."/>
            <person name="Yu L."/>
            <person name="Huang J."/>
            <person name="Yang P."/>
            <person name="Peng Q."/>
            <person name="Zhang J."/>
            <person name="Jiang W."/>
            <person name="Zhang Z."/>
            <person name="Lin K."/>
            <person name="Ro D.K."/>
            <person name="Chen X."/>
            <person name="Xiong X."/>
            <person name="Shang Y."/>
            <person name="Huang S."/>
            <person name="Zeng J."/>
        </authorList>
    </citation>
    <scope>NUCLEOTIDE SEQUENCE [LARGE SCALE GENOMIC DNA]</scope>
    <source>
        <strain evidence="2">cv. BLH2017</strain>
        <tissue evidence="1">Root</tissue>
    </source>
</reference>
<accession>A0A200QEL1</accession>
<dbReference type="STRING" id="56857.A0A200QEL1"/>
<dbReference type="SUPFAM" id="SSF48557">
    <property type="entry name" value="L-aspartase-like"/>
    <property type="match status" value="1"/>
</dbReference>
<organism evidence="1 2">
    <name type="scientific">Macleaya cordata</name>
    <name type="common">Five-seeded plume-poppy</name>
    <name type="synonym">Bocconia cordata</name>
    <dbReference type="NCBI Taxonomy" id="56857"/>
    <lineage>
        <taxon>Eukaryota</taxon>
        <taxon>Viridiplantae</taxon>
        <taxon>Streptophyta</taxon>
        <taxon>Embryophyta</taxon>
        <taxon>Tracheophyta</taxon>
        <taxon>Spermatophyta</taxon>
        <taxon>Magnoliopsida</taxon>
        <taxon>Ranunculales</taxon>
        <taxon>Papaveraceae</taxon>
        <taxon>Papaveroideae</taxon>
        <taxon>Macleaya</taxon>
    </lineage>
</organism>
<dbReference type="Gene3D" id="1.10.40.30">
    <property type="entry name" value="Fumarase/aspartase (C-terminal domain)"/>
    <property type="match status" value="1"/>
</dbReference>
<evidence type="ECO:0000313" key="1">
    <source>
        <dbReference type="EMBL" id="OVA08920.1"/>
    </source>
</evidence>
<dbReference type="PANTHER" id="PTHR43411:SF1">
    <property type="entry name" value="ADENYLOSUCCINATE LYASE"/>
    <property type="match status" value="1"/>
</dbReference>
<dbReference type="EMBL" id="MVGT01002234">
    <property type="protein sequence ID" value="OVA08920.1"/>
    <property type="molecule type" value="Genomic_DNA"/>
</dbReference>
<sequence>MPHKVNPIDFENSEGNLGKANAGLSHLSMKLPISYWQVNEARLSEDLDQSWEVLAEPIQTVQDQIHKAGYHVDVDTTDRKIQKKGVSNLVKSTSGEMQLND</sequence>
<dbReference type="InParanoid" id="A0A200QEL1"/>
<dbReference type="Gene3D" id="1.20.200.10">
    <property type="entry name" value="Fumarase/aspartase (Central domain)"/>
    <property type="match status" value="2"/>
</dbReference>
<gene>
    <name evidence="1" type="ORF">BVC80_901g46</name>
</gene>